<gene>
    <name evidence="3" type="primary">Piso0_004957</name>
    <name evidence="3" type="ORF">GNLVRS01_PISO0M04676g</name>
</gene>
<dbReference type="PROSITE" id="PS51526">
    <property type="entry name" value="RFX_DBD"/>
    <property type="match status" value="1"/>
</dbReference>
<dbReference type="InterPro" id="IPR003150">
    <property type="entry name" value="DNA-bd_RFX"/>
</dbReference>
<evidence type="ECO:0000256" key="1">
    <source>
        <dbReference type="SAM" id="MobiDB-lite"/>
    </source>
</evidence>
<dbReference type="Gene3D" id="1.10.10.10">
    <property type="entry name" value="Winged helix-like DNA-binding domain superfamily/Winged helix DNA-binding domain"/>
    <property type="match status" value="1"/>
</dbReference>
<evidence type="ECO:0000313" key="4">
    <source>
        <dbReference type="Proteomes" id="UP000005222"/>
    </source>
</evidence>
<dbReference type="SUPFAM" id="SSF46785">
    <property type="entry name" value="Winged helix' DNA-binding domain"/>
    <property type="match status" value="1"/>
</dbReference>
<dbReference type="Proteomes" id="UP000005222">
    <property type="component" value="Chromosome M"/>
</dbReference>
<dbReference type="GO" id="GO:0003677">
    <property type="term" value="F:DNA binding"/>
    <property type="evidence" value="ECO:0007669"/>
    <property type="project" value="InterPro"/>
</dbReference>
<dbReference type="GO" id="GO:0006355">
    <property type="term" value="P:regulation of DNA-templated transcription"/>
    <property type="evidence" value="ECO:0007669"/>
    <property type="project" value="InterPro"/>
</dbReference>
<dbReference type="EMBL" id="FO082047">
    <property type="protein sequence ID" value="CCE85367.1"/>
    <property type="molecule type" value="Genomic_DNA"/>
</dbReference>
<feature type="region of interest" description="Disordered" evidence="1">
    <location>
        <begin position="1"/>
        <end position="43"/>
    </location>
</feature>
<feature type="domain" description="RFX-type winged-helix" evidence="2">
    <location>
        <begin position="374"/>
        <end position="469"/>
    </location>
</feature>
<dbReference type="InParanoid" id="G8Y3U9"/>
<accession>G8Y3U9</accession>
<organism evidence="3 4">
    <name type="scientific">Pichia sorbitophila (strain ATCC MYA-4447 / BCRC 22081 / CBS 7064 / NBRC 10061 / NRRL Y-12695)</name>
    <name type="common">Hybrid yeast</name>
    <dbReference type="NCBI Taxonomy" id="559304"/>
    <lineage>
        <taxon>Eukaryota</taxon>
        <taxon>Fungi</taxon>
        <taxon>Dikarya</taxon>
        <taxon>Ascomycota</taxon>
        <taxon>Saccharomycotina</taxon>
        <taxon>Pichiomycetes</taxon>
        <taxon>Debaryomycetaceae</taxon>
        <taxon>Millerozyma</taxon>
    </lineage>
</organism>
<evidence type="ECO:0000313" key="3">
    <source>
        <dbReference type="EMBL" id="CCE85367.1"/>
    </source>
</evidence>
<evidence type="ECO:0000259" key="2">
    <source>
        <dbReference type="PROSITE" id="PS51526"/>
    </source>
</evidence>
<dbReference type="HOGENOM" id="CLU_009415_0_0_1"/>
<keyword evidence="4" id="KW-1185">Reference proteome</keyword>
<name>G8Y3U9_PICSO</name>
<dbReference type="AlphaFoldDB" id="G8Y3U9"/>
<proteinExistence type="predicted"/>
<dbReference type="Pfam" id="PF02257">
    <property type="entry name" value="RFX_DNA_binding"/>
    <property type="match status" value="1"/>
</dbReference>
<dbReference type="STRING" id="559304.G8Y3U9"/>
<dbReference type="InterPro" id="IPR036390">
    <property type="entry name" value="WH_DNA-bd_sf"/>
</dbReference>
<protein>
    <submittedName>
        <fullName evidence="3">Piso0_004957 protein</fullName>
    </submittedName>
</protein>
<dbReference type="OrthoDB" id="4084610at2759"/>
<dbReference type="InterPro" id="IPR036388">
    <property type="entry name" value="WH-like_DNA-bd_sf"/>
</dbReference>
<reference evidence="3 4" key="1">
    <citation type="journal article" date="2012" name="G3 (Bethesda)">
        <title>Pichia sorbitophila, an interspecies yeast hybrid reveals early steps of genome resolution following polyploidization.</title>
        <authorList>
            <person name="Leh Louis V."/>
            <person name="Despons L."/>
            <person name="Friedrich A."/>
            <person name="Martin T."/>
            <person name="Durrens P."/>
            <person name="Casaregola S."/>
            <person name="Neuveglise C."/>
            <person name="Fairhead C."/>
            <person name="Marck C."/>
            <person name="Cruz J.A."/>
            <person name="Straub M.L."/>
            <person name="Kugler V."/>
            <person name="Sacerdot C."/>
            <person name="Uzunov Z."/>
            <person name="Thierry A."/>
            <person name="Weiss S."/>
            <person name="Bleykasten C."/>
            <person name="De Montigny J."/>
            <person name="Jacques N."/>
            <person name="Jung P."/>
            <person name="Lemaire M."/>
            <person name="Mallet S."/>
            <person name="Morel G."/>
            <person name="Richard G.F."/>
            <person name="Sarkar A."/>
            <person name="Savel G."/>
            <person name="Schacherer J."/>
            <person name="Seret M.L."/>
            <person name="Talla E."/>
            <person name="Samson G."/>
            <person name="Jubin C."/>
            <person name="Poulain J."/>
            <person name="Vacherie B."/>
            <person name="Barbe V."/>
            <person name="Pelletier E."/>
            <person name="Sherman D.J."/>
            <person name="Westhof E."/>
            <person name="Weissenbach J."/>
            <person name="Baret P.V."/>
            <person name="Wincker P."/>
            <person name="Gaillardin C."/>
            <person name="Dujon B."/>
            <person name="Souciet J.L."/>
        </authorList>
    </citation>
    <scope>NUCLEOTIDE SEQUENCE [LARGE SCALE GENOMIC DNA]</scope>
    <source>
        <strain evidence="4">ATCC MYA-4447 / BCRC 22081 / CBS 7064 / NBRC 10061 / NRRL Y-12695</strain>
    </source>
</reference>
<dbReference type="eggNOG" id="ENOG502RQH9">
    <property type="taxonomic scope" value="Eukaryota"/>
</dbReference>
<dbReference type="OMA" id="YPILMYN"/>
<sequence>MSRDSSTPWKVHKRRKSSKQGVPSQAARDIVGHRHSVPPGEMQIPQNIRGMEQAQFAARASQPDIASFVSEPQLSSSRGSQMYSHGNSHGSSLFDNYSSVSLEGYPGEHAGSSSASNISQGFLPYNQAKQPLVPEGDQFSSSALFTQLRMPTQDASFGVDPQYSKYIPHAVMPLAQPIPFEDDQPSNEQQLEAYPELYKSTHYHTEFSQPEIPKNEVQFPQQKHYSASHTKNLSISSHFNLFNLNEGDQFSNSYESDSVSDIRQQFSSVDGSNVHNFLLSILHKVPSPIPLDDFYVFLYNNDKQITTIKVDHSLKIDKTSNIPASQESAFGLLNQILNIFKNPSSLNNQIPDIHSAESRLANINYHELLRTLLALKILSDILVELPKSENSLNYTIPRLSIYKTYYIICQKLITQYPSSTNTQSEQQKLILGQSKLGKLLKVVYPNLVIKRLGSRGDSKYNYLGVSWNEKIVSDDVKSLCDNYDLSNLSNIFSSLTKNISRKSRKNSSYDAKSISRAGSDAQSKISSQEYKRNTSPDSIYMTPNFSFLNPYCKFTSDDEFNMVNMYGDHENWFFEKKQKVLRDLEGQLSMSLKPSLDIMLLNENLVTDDSLCTNTIENLFLPLYDKCSHIKNLDLRLYVIMVLELLPYLLLLGSPTETEFLKNLKINLNYFINNFSIKLRDKGLDSFFSSVNLNKFLTIVKKLLSVNGMLLFLLNRPHKDIEAMANDIDGLLPDLKVQVDSEESYLSDSTNSNNIFLANLLHTLRAFCLIPTKSEPTDNSWSFDALKLDSIFLQNFFTHDLVNFFHSFENSSSHHDLNVPEHSSRKNDASRILLIFQLVHHNLLTPSIRHKYPALVCANLFSLISNEIMKLLFYGFQSKTTEEFSINQVKFKNWWTFNSFLQEYLTLISEVVSLIDLIRHT</sequence>